<evidence type="ECO:0000313" key="1">
    <source>
        <dbReference type="EMBL" id="OTA14047.1"/>
    </source>
</evidence>
<comment type="caution">
    <text evidence="1">The sequence shown here is derived from an EMBL/GenBank/DDBJ whole genome shotgun (WGS) entry which is preliminary data.</text>
</comment>
<evidence type="ECO:0000313" key="2">
    <source>
        <dbReference type="Proteomes" id="UP000194350"/>
    </source>
</evidence>
<keyword evidence="2" id="KW-1185">Reference proteome</keyword>
<dbReference type="Proteomes" id="UP000194350">
    <property type="component" value="Unassembled WGS sequence"/>
</dbReference>
<gene>
    <name evidence="1" type="ORF">Xvie_04044</name>
</gene>
<accession>A0A1Y2S5Y0</accession>
<dbReference type="AlphaFoldDB" id="A0A1Y2S5Y0"/>
<dbReference type="RefSeq" id="WP_086110846.1">
    <property type="nucleotide sequence ID" value="NZ_CAWNGD010000114.1"/>
</dbReference>
<dbReference type="OrthoDB" id="6455635at2"/>
<protein>
    <submittedName>
        <fullName evidence="1">Uncharacterized protein</fullName>
    </submittedName>
</protein>
<dbReference type="EMBL" id="MUBJ01000067">
    <property type="protein sequence ID" value="OTA14047.1"/>
    <property type="molecule type" value="Genomic_DNA"/>
</dbReference>
<sequence length="69" mass="8021">MKKIKLSVGDKYHLESALEINAEMQALLIPLLTIVEKEVDPDTYVMLRAVKRLSMCQYHDLNELNNNFE</sequence>
<organism evidence="1 2">
    <name type="scientific">Xenorhabdus vietnamensis</name>
    <dbReference type="NCBI Taxonomy" id="351656"/>
    <lineage>
        <taxon>Bacteria</taxon>
        <taxon>Pseudomonadati</taxon>
        <taxon>Pseudomonadota</taxon>
        <taxon>Gammaproteobacteria</taxon>
        <taxon>Enterobacterales</taxon>
        <taxon>Morganellaceae</taxon>
        <taxon>Xenorhabdus</taxon>
    </lineage>
</organism>
<proteinExistence type="predicted"/>
<dbReference type="STRING" id="351656.Xvie_04044"/>
<name>A0A1Y2S5Y0_9GAMM</name>
<reference evidence="1 2" key="1">
    <citation type="submission" date="2016-10" db="EMBL/GenBank/DDBJ databases">
        <title>Systematic genetic and metabolomic analysis of Xenorhabdus and Photorhabdus spp., highlights the requirements for a dual symbiotic and pathogenic life style.</title>
        <authorList>
            <person name="Tobias N.J."/>
            <person name="Wolff H."/>
            <person name="Djahanschiri B."/>
            <person name="Pidot S.J."/>
            <person name="Stinear T.P."/>
            <person name="Ebersberger I."/>
            <person name="Bode H.B."/>
        </authorList>
    </citation>
    <scope>NUCLEOTIDE SEQUENCE [LARGE SCALE GENOMIC DNA]</scope>
    <source>
        <strain evidence="1 2">DSM 22392</strain>
    </source>
</reference>